<dbReference type="Pfam" id="PF13367">
    <property type="entry name" value="PrsW-protease"/>
    <property type="match status" value="1"/>
</dbReference>
<dbReference type="PANTHER" id="PTHR36844:SF1">
    <property type="entry name" value="PROTEASE PRSW"/>
    <property type="match status" value="1"/>
</dbReference>
<keyword evidence="2" id="KW-0472">Membrane</keyword>
<dbReference type="AlphaFoldDB" id="A0A3P3W7U4"/>
<keyword evidence="2" id="KW-1133">Transmembrane helix</keyword>
<dbReference type="PANTHER" id="PTHR36844">
    <property type="entry name" value="PROTEASE PRSW"/>
    <property type="match status" value="1"/>
</dbReference>
<feature type="transmembrane region" description="Helical" evidence="2">
    <location>
        <begin position="191"/>
        <end position="215"/>
    </location>
</feature>
<evidence type="ECO:0000313" key="4">
    <source>
        <dbReference type="Proteomes" id="UP000274391"/>
    </source>
</evidence>
<keyword evidence="3" id="KW-0645">Protease</keyword>
<name>A0A3P3W7U4_9MICO</name>
<feature type="transmembrane region" description="Helical" evidence="2">
    <location>
        <begin position="51"/>
        <end position="69"/>
    </location>
</feature>
<accession>A0A3P3W7U4</accession>
<keyword evidence="3" id="KW-0378">Hydrolase</keyword>
<feature type="transmembrane region" description="Helical" evidence="2">
    <location>
        <begin position="158"/>
        <end position="179"/>
    </location>
</feature>
<dbReference type="InterPro" id="IPR026898">
    <property type="entry name" value="PrsW"/>
</dbReference>
<dbReference type="RefSeq" id="WP_124968935.1">
    <property type="nucleotide sequence ID" value="NZ_RQVS01000001.1"/>
</dbReference>
<protein>
    <submittedName>
        <fullName evidence="3">Protease PrsW</fullName>
    </submittedName>
</protein>
<feature type="transmembrane region" description="Helical" evidence="2">
    <location>
        <begin position="126"/>
        <end position="146"/>
    </location>
</feature>
<comment type="caution">
    <text evidence="3">The sequence shown here is derived from an EMBL/GenBank/DDBJ whole genome shotgun (WGS) entry which is preliminary data.</text>
</comment>
<reference evidence="3 4" key="1">
    <citation type="submission" date="2018-11" db="EMBL/GenBank/DDBJ databases">
        <title>YIM 102482-1 draft genome.</title>
        <authorList>
            <person name="Li G."/>
            <person name="Jiang Y."/>
        </authorList>
    </citation>
    <scope>NUCLEOTIDE SEQUENCE [LARGE SCALE GENOMIC DNA]</scope>
    <source>
        <strain evidence="3 4">YIM 102482-1</strain>
    </source>
</reference>
<evidence type="ECO:0000313" key="3">
    <source>
        <dbReference type="EMBL" id="RRJ88743.1"/>
    </source>
</evidence>
<keyword evidence="4" id="KW-1185">Reference proteome</keyword>
<feature type="compositionally biased region" description="Basic and acidic residues" evidence="1">
    <location>
        <begin position="392"/>
        <end position="403"/>
    </location>
</feature>
<dbReference type="GO" id="GO:0006508">
    <property type="term" value="P:proteolysis"/>
    <property type="evidence" value="ECO:0007669"/>
    <property type="project" value="UniProtKB-KW"/>
</dbReference>
<feature type="transmembrane region" description="Helical" evidence="2">
    <location>
        <begin position="262"/>
        <end position="284"/>
    </location>
</feature>
<feature type="transmembrane region" description="Helical" evidence="2">
    <location>
        <begin position="222"/>
        <end position="242"/>
    </location>
</feature>
<feature type="transmembrane region" description="Helical" evidence="2">
    <location>
        <begin position="81"/>
        <end position="106"/>
    </location>
</feature>
<evidence type="ECO:0000256" key="1">
    <source>
        <dbReference type="SAM" id="MobiDB-lite"/>
    </source>
</evidence>
<proteinExistence type="predicted"/>
<dbReference type="GO" id="GO:0008233">
    <property type="term" value="F:peptidase activity"/>
    <property type="evidence" value="ECO:0007669"/>
    <property type="project" value="UniProtKB-KW"/>
</dbReference>
<sequence length="403" mass="44568">MSITDDARARVRRARGRARRAPIAWIAAVGFFVLVALIVVGWLLITWKVDAVVMAIPALIPLGIVLAAVHWLDRWEPEPPMLLVFCAAYGAGASVVGTLITGNFLLGVASNYIEDQKDVNAFSVLVQGPITEEVIKGIGILLILLIARRELDGPLDGFIYAAVIGAGFAFTENVIYFASSGSTGVEFVWLLVVRCILSPFAHALFTGVYGAAIGWAARRRDLWRFLAFGAAGLVGAILMHAFWNGGSVLVLPLIGVDPSNPFGWIIYYLVFQVPLFGLAAWALIRLQDHDLEVIRFRLDEYRRAGWFTNGEVRMITEWDARRAAIKWGRLQPGEVDRAMRGFINDATRLAFAREHASVDKKDPRRREIEKELLAATREHRLVLNASQQARKANPEADVKPSDA</sequence>
<gene>
    <name evidence="3" type="ORF">EG850_00945</name>
</gene>
<dbReference type="OrthoDB" id="9785431at2"/>
<feature type="transmembrane region" description="Helical" evidence="2">
    <location>
        <begin position="21"/>
        <end position="45"/>
    </location>
</feature>
<keyword evidence="2" id="KW-0812">Transmembrane</keyword>
<dbReference type="Proteomes" id="UP000274391">
    <property type="component" value="Unassembled WGS sequence"/>
</dbReference>
<organism evidence="3 4">
    <name type="scientific">Gulosibacter macacae</name>
    <dbReference type="NCBI Taxonomy" id="2488791"/>
    <lineage>
        <taxon>Bacteria</taxon>
        <taxon>Bacillati</taxon>
        <taxon>Actinomycetota</taxon>
        <taxon>Actinomycetes</taxon>
        <taxon>Micrococcales</taxon>
        <taxon>Microbacteriaceae</taxon>
        <taxon>Gulosibacter</taxon>
    </lineage>
</organism>
<evidence type="ECO:0000256" key="2">
    <source>
        <dbReference type="SAM" id="Phobius"/>
    </source>
</evidence>
<dbReference type="EMBL" id="RQVS01000001">
    <property type="protein sequence ID" value="RRJ88743.1"/>
    <property type="molecule type" value="Genomic_DNA"/>
</dbReference>
<feature type="region of interest" description="Disordered" evidence="1">
    <location>
        <begin position="384"/>
        <end position="403"/>
    </location>
</feature>